<dbReference type="RefSeq" id="WP_072558431.1">
    <property type="nucleotide sequence ID" value="NZ_CP018154.1"/>
</dbReference>
<evidence type="ECO:0000313" key="5">
    <source>
        <dbReference type="EMBL" id="APG61784.1"/>
    </source>
</evidence>
<dbReference type="GO" id="GO:0017148">
    <property type="term" value="P:negative regulation of translation"/>
    <property type="evidence" value="ECO:0007669"/>
    <property type="project" value="TreeGrafter"/>
</dbReference>
<dbReference type="Proteomes" id="UP000242561">
    <property type="component" value="Chromosome"/>
</dbReference>
<evidence type="ECO:0000256" key="4">
    <source>
        <dbReference type="HAMAP-Rule" id="MF_01366"/>
    </source>
</evidence>
<dbReference type="OrthoDB" id="9801330at2"/>
<gene>
    <name evidence="4" type="primary">rplM</name>
    <name evidence="5" type="ORF">LPB140_01880</name>
</gene>
<comment type="function">
    <text evidence="4">This protein is one of the early assembly proteins of the 50S ribosomal subunit, although it is not seen to bind rRNA by itself. It is important during the early stages of 50S assembly.</text>
</comment>
<organism evidence="5 6">
    <name type="scientific">Sphingorhabdus lutea</name>
    <dbReference type="NCBI Taxonomy" id="1913578"/>
    <lineage>
        <taxon>Bacteria</taxon>
        <taxon>Pseudomonadati</taxon>
        <taxon>Pseudomonadota</taxon>
        <taxon>Alphaproteobacteria</taxon>
        <taxon>Sphingomonadales</taxon>
        <taxon>Sphingomonadaceae</taxon>
        <taxon>Sphingorhabdus</taxon>
    </lineage>
</organism>
<comment type="subunit">
    <text evidence="4">Part of the 50S ribosomal subunit.</text>
</comment>
<dbReference type="Pfam" id="PF00572">
    <property type="entry name" value="Ribosomal_L13"/>
    <property type="match status" value="1"/>
</dbReference>
<dbReference type="AlphaFoldDB" id="A0A1L3J9I4"/>
<keyword evidence="3 4" id="KW-0687">Ribonucleoprotein</keyword>
<dbReference type="SUPFAM" id="SSF52161">
    <property type="entry name" value="Ribosomal protein L13"/>
    <property type="match status" value="1"/>
</dbReference>
<accession>A0A1L3J9I4</accession>
<dbReference type="STRING" id="1913578.LPB140_01880"/>
<dbReference type="Gene3D" id="3.90.1180.10">
    <property type="entry name" value="Ribosomal protein L13"/>
    <property type="match status" value="1"/>
</dbReference>
<dbReference type="HAMAP" id="MF_01366">
    <property type="entry name" value="Ribosomal_uL13"/>
    <property type="match status" value="1"/>
</dbReference>
<dbReference type="CDD" id="cd00392">
    <property type="entry name" value="Ribosomal_L13"/>
    <property type="match status" value="1"/>
</dbReference>
<protein>
    <recommendedName>
        <fullName evidence="4">Large ribosomal subunit protein uL13</fullName>
    </recommendedName>
</protein>
<dbReference type="PANTHER" id="PTHR11545">
    <property type="entry name" value="RIBOSOMAL PROTEIN L13"/>
    <property type="match status" value="1"/>
</dbReference>
<evidence type="ECO:0000313" key="6">
    <source>
        <dbReference type="Proteomes" id="UP000242561"/>
    </source>
</evidence>
<dbReference type="NCBIfam" id="TIGR01066">
    <property type="entry name" value="rplM_bact"/>
    <property type="match status" value="1"/>
</dbReference>
<dbReference type="PANTHER" id="PTHR11545:SF2">
    <property type="entry name" value="LARGE RIBOSOMAL SUBUNIT PROTEIN UL13M"/>
    <property type="match status" value="1"/>
</dbReference>
<dbReference type="PIRSF" id="PIRSF002181">
    <property type="entry name" value="Ribosomal_L13"/>
    <property type="match status" value="1"/>
</dbReference>
<keyword evidence="6" id="KW-1185">Reference proteome</keyword>
<sequence>MKTLTKVTKSIRPQDVEKQWQIIDAEGLVVGRLASIIANILRGKTKASFTPHVDCGDHVIVINADKVKFTGDKLKQKVYYKHTGYIGGIKGITAGKVLESRFPERVLEKAVERMIPRGPLGRAQMRALHLYNGTEHPHAGQNPIVLDVASMNRKNKVGA</sequence>
<proteinExistence type="inferred from homology"/>
<dbReference type="InterPro" id="IPR036899">
    <property type="entry name" value="Ribosomal_uL13_sf"/>
</dbReference>
<keyword evidence="2 4" id="KW-0689">Ribosomal protein</keyword>
<evidence type="ECO:0000256" key="1">
    <source>
        <dbReference type="ARBA" id="ARBA00006227"/>
    </source>
</evidence>
<dbReference type="GO" id="GO:0022625">
    <property type="term" value="C:cytosolic large ribosomal subunit"/>
    <property type="evidence" value="ECO:0007669"/>
    <property type="project" value="TreeGrafter"/>
</dbReference>
<dbReference type="GO" id="GO:0006412">
    <property type="term" value="P:translation"/>
    <property type="evidence" value="ECO:0007669"/>
    <property type="project" value="UniProtKB-UniRule"/>
</dbReference>
<dbReference type="EMBL" id="CP018154">
    <property type="protein sequence ID" value="APG61784.1"/>
    <property type="molecule type" value="Genomic_DNA"/>
</dbReference>
<comment type="similarity">
    <text evidence="1 4">Belongs to the universal ribosomal protein uL13 family.</text>
</comment>
<dbReference type="GO" id="GO:0003735">
    <property type="term" value="F:structural constituent of ribosome"/>
    <property type="evidence" value="ECO:0007669"/>
    <property type="project" value="InterPro"/>
</dbReference>
<dbReference type="InterPro" id="IPR005823">
    <property type="entry name" value="Ribosomal_uL13_bac-type"/>
</dbReference>
<dbReference type="KEGG" id="sphl:LPB140_01880"/>
<reference evidence="5 6" key="1">
    <citation type="submission" date="2016-11" db="EMBL/GenBank/DDBJ databases">
        <title>Sphingorhabdus sp. LPB0140, isolated from marine environment.</title>
        <authorList>
            <person name="Kim E."/>
            <person name="Yi H."/>
        </authorList>
    </citation>
    <scope>NUCLEOTIDE SEQUENCE [LARGE SCALE GENOMIC DNA]</scope>
    <source>
        <strain evidence="5 6">LPB0140</strain>
    </source>
</reference>
<name>A0A1L3J9I4_9SPHN</name>
<dbReference type="GO" id="GO:0003729">
    <property type="term" value="F:mRNA binding"/>
    <property type="evidence" value="ECO:0007669"/>
    <property type="project" value="TreeGrafter"/>
</dbReference>
<evidence type="ECO:0000256" key="3">
    <source>
        <dbReference type="ARBA" id="ARBA00023274"/>
    </source>
</evidence>
<dbReference type="InterPro" id="IPR005822">
    <property type="entry name" value="Ribosomal_uL13"/>
</dbReference>
<evidence type="ECO:0000256" key="2">
    <source>
        <dbReference type="ARBA" id="ARBA00022980"/>
    </source>
</evidence>